<gene>
    <name evidence="1" type="ORF">S01H1_56288</name>
</gene>
<dbReference type="EMBL" id="BARS01036639">
    <property type="protein sequence ID" value="GAG17252.1"/>
    <property type="molecule type" value="Genomic_DNA"/>
</dbReference>
<sequence>AFTVFFNAISGDAAGGVDVLMRYTLRLLTAQQFQRAATLFCAMEHLRRANPGSLGTRSFEIGLWVGGSATPNKRDDAISKLRKLQRDPDAENPFVLLRCPWCAAKFGPQESAGLEARGSRQVFGRTKTHSGAINVLGYSKERRGSADTVVYRCSDKNCEFGGLPGSGRLPLPIVVIDEDVLERPPNLLIGTVDKFAMLAWSPRARSIFGIDESGRHKGRPPTLVIQDELHLISGPLGSMVGAYETVIEALCIDPLGG</sequence>
<feature type="non-terminal residue" evidence="1">
    <location>
        <position position="1"/>
    </location>
</feature>
<accession>X0W1N2</accession>
<protein>
    <submittedName>
        <fullName evidence="1">Uncharacterized protein</fullName>
    </submittedName>
</protein>
<name>X0W1N2_9ZZZZ</name>
<comment type="caution">
    <text evidence="1">The sequence shown here is derived from an EMBL/GenBank/DDBJ whole genome shotgun (WGS) entry which is preliminary data.</text>
</comment>
<organism evidence="1">
    <name type="scientific">marine sediment metagenome</name>
    <dbReference type="NCBI Taxonomy" id="412755"/>
    <lineage>
        <taxon>unclassified sequences</taxon>
        <taxon>metagenomes</taxon>
        <taxon>ecological metagenomes</taxon>
    </lineage>
</organism>
<feature type="non-terminal residue" evidence="1">
    <location>
        <position position="257"/>
    </location>
</feature>
<proteinExistence type="predicted"/>
<dbReference type="AlphaFoldDB" id="X0W1N2"/>
<reference evidence="1" key="1">
    <citation type="journal article" date="2014" name="Front. Microbiol.">
        <title>High frequency of phylogenetically diverse reductive dehalogenase-homologous genes in deep subseafloor sedimentary metagenomes.</title>
        <authorList>
            <person name="Kawai M."/>
            <person name="Futagami T."/>
            <person name="Toyoda A."/>
            <person name="Takaki Y."/>
            <person name="Nishi S."/>
            <person name="Hori S."/>
            <person name="Arai W."/>
            <person name="Tsubouchi T."/>
            <person name="Morono Y."/>
            <person name="Uchiyama I."/>
            <person name="Ito T."/>
            <person name="Fujiyama A."/>
            <person name="Inagaki F."/>
            <person name="Takami H."/>
        </authorList>
    </citation>
    <scope>NUCLEOTIDE SEQUENCE</scope>
    <source>
        <strain evidence="1">Expedition CK06-06</strain>
    </source>
</reference>
<evidence type="ECO:0000313" key="1">
    <source>
        <dbReference type="EMBL" id="GAG17252.1"/>
    </source>
</evidence>